<dbReference type="InterPro" id="IPR055530">
    <property type="entry name" value="DUF7104"/>
</dbReference>
<reference evidence="1 2" key="1">
    <citation type="journal article" date="2024" name="IMA Fungus">
        <title>Apiospora arundinis, a panoply of carbohydrate-active enzymes and secondary metabolites.</title>
        <authorList>
            <person name="Sorensen T."/>
            <person name="Petersen C."/>
            <person name="Muurmann A.T."/>
            <person name="Christiansen J.V."/>
            <person name="Brundto M.L."/>
            <person name="Overgaard C.K."/>
            <person name="Boysen A.T."/>
            <person name="Wollenberg R.D."/>
            <person name="Larsen T.O."/>
            <person name="Sorensen J.L."/>
            <person name="Nielsen K.L."/>
            <person name="Sondergaard T.E."/>
        </authorList>
    </citation>
    <scope>NUCLEOTIDE SEQUENCE [LARGE SCALE GENOMIC DNA]</scope>
    <source>
        <strain evidence="1 2">AAU 773</strain>
    </source>
</reference>
<protein>
    <submittedName>
        <fullName evidence="1">Heterokaryon incompatibility protein-domain-containing protein</fullName>
    </submittedName>
</protein>
<keyword evidence="2" id="KW-1185">Reference proteome</keyword>
<sequence length="447" mass="50065">MYHDRDATDPRDRVYAMLGMCSDVHIPDSLQPDYNITWKILFHRLIKYLVGEQALVETWDGKEVAVIRSQGVVLGEVGLVPTEDSGADRQQVKVNIENVRGLQKPYLHWSLQSSALPVRAGDVIILLHDAESPSIVRLHDDYCSVVAIQSIPPEHLAKAKLRSVYTESRDILLLWDWKNRSSKYDQIIGHGHFANNEVWSDTRDEIRTYATNRLESAGWILSDMGKREAAIIKLGKVLEAIEIKHGSGSPQAITAMRNMQKGYGSDFKEILQANILSCKGGFSRISEATLAWLARSYDEKVMELVLDNRGEDVVITEEVAKAAAGGMSKAANVIALLLDRRGNQFDLTEEVTMAGAGKSYYGEQVMAVLLNHRCTVTEEVLKTTAGNIQSGRQIMKLLVAERRGEVIITDKMMQGIPNVWWRGRREFVELLLELGGGTLTQLELEYC</sequence>
<dbReference type="EMBL" id="JAPCWZ010000001">
    <property type="protein sequence ID" value="KAK8879726.1"/>
    <property type="molecule type" value="Genomic_DNA"/>
</dbReference>
<dbReference type="Proteomes" id="UP001390339">
    <property type="component" value="Unassembled WGS sequence"/>
</dbReference>
<evidence type="ECO:0000313" key="1">
    <source>
        <dbReference type="EMBL" id="KAK8879726.1"/>
    </source>
</evidence>
<evidence type="ECO:0000313" key="2">
    <source>
        <dbReference type="Proteomes" id="UP001390339"/>
    </source>
</evidence>
<organism evidence="1 2">
    <name type="scientific">Apiospora arundinis</name>
    <dbReference type="NCBI Taxonomy" id="335852"/>
    <lineage>
        <taxon>Eukaryota</taxon>
        <taxon>Fungi</taxon>
        <taxon>Dikarya</taxon>
        <taxon>Ascomycota</taxon>
        <taxon>Pezizomycotina</taxon>
        <taxon>Sordariomycetes</taxon>
        <taxon>Xylariomycetidae</taxon>
        <taxon>Amphisphaeriales</taxon>
        <taxon>Apiosporaceae</taxon>
        <taxon>Apiospora</taxon>
    </lineage>
</organism>
<gene>
    <name evidence="1" type="ORF">PGQ11_001020</name>
</gene>
<comment type="caution">
    <text evidence="1">The sequence shown here is derived from an EMBL/GenBank/DDBJ whole genome shotgun (WGS) entry which is preliminary data.</text>
</comment>
<accession>A0ABR2JMC8</accession>
<dbReference type="Gene3D" id="1.20.5.340">
    <property type="match status" value="1"/>
</dbReference>
<name>A0ABR2JMC8_9PEZI</name>
<proteinExistence type="predicted"/>
<dbReference type="Pfam" id="PF23397">
    <property type="entry name" value="DUF7104"/>
    <property type="match status" value="3"/>
</dbReference>